<feature type="active site" description="Proton acceptor" evidence="5 6">
    <location>
        <position position="363"/>
    </location>
</feature>
<dbReference type="EC" id="2.5.1.16" evidence="5"/>
<dbReference type="InterPro" id="IPR001045">
    <property type="entry name" value="Spermi_synthase"/>
</dbReference>
<dbReference type="HAMAP" id="MF_00198">
    <property type="entry name" value="Spermidine_synth"/>
    <property type="match status" value="1"/>
</dbReference>
<dbReference type="Gene3D" id="3.40.50.150">
    <property type="entry name" value="Vaccinia Virus protein VP39"/>
    <property type="match status" value="1"/>
</dbReference>
<keyword evidence="2 5" id="KW-0808">Transferase</keyword>
<keyword evidence="5" id="KW-1003">Cell membrane</keyword>
<keyword evidence="9" id="KW-1185">Reference proteome</keyword>
<evidence type="ECO:0000259" key="7">
    <source>
        <dbReference type="PROSITE" id="PS51006"/>
    </source>
</evidence>
<dbReference type="GO" id="GO:0010487">
    <property type="term" value="F:thermospermine synthase activity"/>
    <property type="evidence" value="ECO:0007669"/>
    <property type="project" value="UniProtKB-ARBA"/>
</dbReference>
<protein>
    <recommendedName>
        <fullName evidence="5">Polyamine aminopropyltransferase</fullName>
    </recommendedName>
    <alternativeName>
        <fullName evidence="5">Putrescine aminopropyltransferase</fullName>
        <shortName evidence="5">PAPT</shortName>
    </alternativeName>
    <alternativeName>
        <fullName evidence="5">Spermidine synthase</fullName>
        <shortName evidence="5">SPDS</shortName>
        <shortName evidence="5">SPDSY</shortName>
        <ecNumber evidence="5">2.5.1.16</ecNumber>
    </alternativeName>
</protein>
<evidence type="ECO:0000313" key="8">
    <source>
        <dbReference type="EMBL" id="PRH87833.1"/>
    </source>
</evidence>
<dbReference type="UniPathway" id="UPA00248">
    <property type="reaction ID" value="UER00314"/>
</dbReference>
<evidence type="ECO:0000256" key="2">
    <source>
        <dbReference type="ARBA" id="ARBA00022679"/>
    </source>
</evidence>
<evidence type="ECO:0000313" key="9">
    <source>
        <dbReference type="Proteomes" id="UP000237682"/>
    </source>
</evidence>
<dbReference type="InterPro" id="IPR030373">
    <property type="entry name" value="PABS_CS"/>
</dbReference>
<keyword evidence="4 5" id="KW-0620">Polyamine biosynthesis</keyword>
<evidence type="ECO:0000256" key="3">
    <source>
        <dbReference type="ARBA" id="ARBA00023066"/>
    </source>
</evidence>
<feature type="transmembrane region" description="Helical" evidence="5">
    <location>
        <begin position="95"/>
        <end position="118"/>
    </location>
</feature>
<feature type="transmembrane region" description="Helical" evidence="5">
    <location>
        <begin position="67"/>
        <end position="89"/>
    </location>
</feature>
<dbReference type="InterPro" id="IPR029063">
    <property type="entry name" value="SAM-dependent_MTases_sf"/>
</dbReference>
<organism evidence="8 9">
    <name type="scientific">Labrys okinawensis</name>
    <dbReference type="NCBI Taxonomy" id="346911"/>
    <lineage>
        <taxon>Bacteria</taxon>
        <taxon>Pseudomonadati</taxon>
        <taxon>Pseudomonadota</taxon>
        <taxon>Alphaproteobacteria</taxon>
        <taxon>Hyphomicrobiales</taxon>
        <taxon>Xanthobacteraceae</taxon>
        <taxon>Labrys</taxon>
    </lineage>
</organism>
<dbReference type="SUPFAM" id="SSF53335">
    <property type="entry name" value="S-adenosyl-L-methionine-dependent methyltransferases"/>
    <property type="match status" value="1"/>
</dbReference>
<keyword evidence="5" id="KW-0472">Membrane</keyword>
<keyword evidence="3 5" id="KW-0745">Spermidine biosynthesis</keyword>
<comment type="catalytic activity">
    <reaction evidence="5">
        <text>S-adenosyl 3-(methylsulfanyl)propylamine + putrescine = S-methyl-5'-thioadenosine + spermidine + H(+)</text>
        <dbReference type="Rhea" id="RHEA:12721"/>
        <dbReference type="ChEBI" id="CHEBI:15378"/>
        <dbReference type="ChEBI" id="CHEBI:17509"/>
        <dbReference type="ChEBI" id="CHEBI:57443"/>
        <dbReference type="ChEBI" id="CHEBI:57834"/>
        <dbReference type="ChEBI" id="CHEBI:326268"/>
        <dbReference type="EC" id="2.5.1.16"/>
    </reaction>
</comment>
<feature type="binding site" evidence="5">
    <location>
        <begin position="342"/>
        <end position="343"/>
    </location>
    <ligand>
        <name>S-methyl-5'-thioadenosine</name>
        <dbReference type="ChEBI" id="CHEBI:17509"/>
    </ligand>
</feature>
<dbReference type="NCBIfam" id="NF002956">
    <property type="entry name" value="PRK03612.1"/>
    <property type="match status" value="1"/>
</dbReference>
<dbReference type="PROSITE" id="PS01330">
    <property type="entry name" value="PABS_1"/>
    <property type="match status" value="1"/>
</dbReference>
<feature type="transmembrane region" description="Helical" evidence="5">
    <location>
        <begin position="193"/>
        <end position="209"/>
    </location>
</feature>
<dbReference type="RefSeq" id="WP_105861502.1">
    <property type="nucleotide sequence ID" value="NZ_PUEJ01000003.1"/>
</dbReference>
<feature type="transmembrane region" description="Helical" evidence="5">
    <location>
        <begin position="163"/>
        <end position="181"/>
    </location>
</feature>
<dbReference type="GO" id="GO:0005886">
    <property type="term" value="C:plasma membrane"/>
    <property type="evidence" value="ECO:0007669"/>
    <property type="project" value="UniProtKB-SubCell"/>
</dbReference>
<dbReference type="PROSITE" id="PS51006">
    <property type="entry name" value="PABS_2"/>
    <property type="match status" value="1"/>
</dbReference>
<keyword evidence="5" id="KW-1133">Transmembrane helix</keyword>
<sequence length="502" mass="55477">MEILLLFSAFVIATCGLIYELIAGTLASYLLGDSVTQFSTIIGTYLFAMGVGSWLSRYLARDLLGHFVRIELLVGAVGGSSAAALFVLFDHVASFRLWLYSLVGVIGILVGIEIPLLLRILEGRLAFKDLVSKVFTFDYIGALFASLLFPLVLVPYLGLIRSAFLFGILNTLVAIWVLYAIEAPILRRGAHKAAAFAVLALLGAGFIWSERIQSMAEASAYPGTVIYAESTPYQRIVVTRQQRDVRLFLNSNLQFSSLDEYRYHEALVHPVMSALKAPRRVLIIGGGDGLALREVLKYPAVEAVTMVDLDPAVTRLFSHNEMMTGLNGGSLASPKLTLINADAFLWLREQKPADAHFDAVIIDLPDPSNFSIGKLYSLTFYRLLKSAVNQDGLVVIQSTSPLVARKSFWCVNNTLAAAGFQTAAYHLFVPSFGEWGFIIGSFSPYRPPDRLPGGLRFLDVTTMKAMFQFPPDMAHVATAIQRLDDQPLVRYFDEEWGNYLIY</sequence>
<feature type="binding site" evidence="5">
    <location>
        <position position="234"/>
    </location>
    <ligand>
        <name>S-methyl-5'-thioadenosine</name>
        <dbReference type="ChEBI" id="CHEBI:17509"/>
    </ligand>
</feature>
<comment type="caution">
    <text evidence="8">The sequence shown here is derived from an EMBL/GenBank/DDBJ whole genome shotgun (WGS) entry which is preliminary data.</text>
</comment>
<comment type="similarity">
    <text evidence="1 5">Belongs to the spermidine/spermine synthase family.</text>
</comment>
<dbReference type="PANTHER" id="PTHR43317:SF1">
    <property type="entry name" value="THERMOSPERMINE SYNTHASE ACAULIS5"/>
    <property type="match status" value="1"/>
</dbReference>
<feature type="domain" description="PABS" evidence="7">
    <location>
        <begin position="206"/>
        <end position="442"/>
    </location>
</feature>
<evidence type="ECO:0000256" key="6">
    <source>
        <dbReference type="PROSITE-ProRule" id="PRU00354"/>
    </source>
</evidence>
<feature type="binding site" evidence="5">
    <location>
        <position position="288"/>
    </location>
    <ligand>
        <name>spermidine</name>
        <dbReference type="ChEBI" id="CHEBI:57834"/>
    </ligand>
</feature>
<accession>A0A2S9QEQ5</accession>
<feature type="binding site" evidence="5">
    <location>
        <position position="308"/>
    </location>
    <ligand>
        <name>S-methyl-5'-thioadenosine</name>
        <dbReference type="ChEBI" id="CHEBI:17509"/>
    </ligand>
</feature>
<feature type="transmembrane region" description="Helical" evidence="5">
    <location>
        <begin position="139"/>
        <end position="157"/>
    </location>
</feature>
<dbReference type="EMBL" id="PUEJ01000003">
    <property type="protein sequence ID" value="PRH87833.1"/>
    <property type="molecule type" value="Genomic_DNA"/>
</dbReference>
<dbReference type="GO" id="GO:0004766">
    <property type="term" value="F:spermidine synthase activity"/>
    <property type="evidence" value="ECO:0007669"/>
    <property type="project" value="UniProtKB-UniRule"/>
</dbReference>
<keyword evidence="5" id="KW-0812">Transmembrane</keyword>
<evidence type="ECO:0000256" key="5">
    <source>
        <dbReference type="HAMAP-Rule" id="MF_00198"/>
    </source>
</evidence>
<comment type="function">
    <text evidence="5">Catalyzes the irreversible transfer of a propylamine group from the amino donor S-adenosylmethioninamine (decarboxy-AdoMet) to putrescine (1,4-diaminobutane) to yield spermidine.</text>
</comment>
<dbReference type="AlphaFoldDB" id="A0A2S9QEQ5"/>
<evidence type="ECO:0000256" key="1">
    <source>
        <dbReference type="ARBA" id="ARBA00007867"/>
    </source>
</evidence>
<dbReference type="CDD" id="cd02440">
    <property type="entry name" value="AdoMet_MTases"/>
    <property type="match status" value="1"/>
</dbReference>
<dbReference type="InterPro" id="IPR030374">
    <property type="entry name" value="PABS"/>
</dbReference>
<dbReference type="Pfam" id="PF01564">
    <property type="entry name" value="Spermine_synth"/>
    <property type="match status" value="1"/>
</dbReference>
<reference evidence="8 9" key="1">
    <citation type="submission" date="2018-02" db="EMBL/GenBank/DDBJ databases">
        <title>Whole genome sequencing of endophytic bacterium.</title>
        <authorList>
            <person name="Eedara R."/>
            <person name="Podile A.R."/>
        </authorList>
    </citation>
    <scope>NUCLEOTIDE SEQUENCE [LARGE SCALE GENOMIC DNA]</scope>
    <source>
        <strain evidence="8 9">RP1T</strain>
    </source>
</reference>
<feature type="binding site" evidence="5">
    <location>
        <position position="264"/>
    </location>
    <ligand>
        <name>spermidine</name>
        <dbReference type="ChEBI" id="CHEBI:57834"/>
    </ligand>
</feature>
<feature type="transmembrane region" description="Helical" evidence="5">
    <location>
        <begin position="37"/>
        <end position="55"/>
    </location>
</feature>
<dbReference type="PANTHER" id="PTHR43317">
    <property type="entry name" value="THERMOSPERMINE SYNTHASE ACAULIS5"/>
    <property type="match status" value="1"/>
</dbReference>
<dbReference type="FunFam" id="3.40.50.150:FF:000088">
    <property type="entry name" value="Polyamine aminopropyltransferase"/>
    <property type="match status" value="1"/>
</dbReference>
<comment type="subunit">
    <text evidence="5">Homodimer or homotetramer.</text>
</comment>
<dbReference type="OrthoDB" id="9793120at2"/>
<proteinExistence type="inferred from homology"/>
<name>A0A2S9QEQ5_9HYPH</name>
<dbReference type="Proteomes" id="UP000237682">
    <property type="component" value="Unassembled WGS sequence"/>
</dbReference>
<gene>
    <name evidence="5" type="primary">speE</name>
    <name evidence="8" type="ORF">C5L14_07925</name>
</gene>
<dbReference type="GO" id="GO:0008295">
    <property type="term" value="P:spermidine biosynthetic process"/>
    <property type="evidence" value="ECO:0007669"/>
    <property type="project" value="UniProtKB-UniRule"/>
</dbReference>
<comment type="caution">
    <text evidence="5">Lacks conserved residue(s) required for the propagation of feature annotation.</text>
</comment>
<comment type="subcellular location">
    <subcellularLocation>
        <location evidence="5">Cell membrane</location>
        <topology evidence="5">Multi-pass membrane protein</topology>
    </subcellularLocation>
</comment>
<evidence type="ECO:0000256" key="4">
    <source>
        <dbReference type="ARBA" id="ARBA00023115"/>
    </source>
</evidence>
<comment type="pathway">
    <text evidence="5">Amine and polyamine biosynthesis; spermidine biosynthesis; spermidine from putrescine: step 1/1.</text>
</comment>